<proteinExistence type="predicted"/>
<reference evidence="1" key="1">
    <citation type="submission" date="2018-04" db="EMBL/GenBank/DDBJ databases">
        <title>Whole genome sequencing of Hypsizygus marmoreus.</title>
        <authorList>
            <person name="Choi I.-G."/>
            <person name="Min B."/>
            <person name="Kim J.-G."/>
            <person name="Kim S."/>
            <person name="Oh Y.-L."/>
            <person name="Kong W.-S."/>
            <person name="Park H."/>
            <person name="Jeong J."/>
            <person name="Song E.-S."/>
        </authorList>
    </citation>
    <scope>NUCLEOTIDE SEQUENCE [LARGE SCALE GENOMIC DNA]</scope>
    <source>
        <strain evidence="1">51987-8</strain>
    </source>
</reference>
<dbReference type="PANTHER" id="PTHR13318">
    <property type="entry name" value="PARTNER OF PAIRED, ISOFORM B-RELATED"/>
    <property type="match status" value="1"/>
</dbReference>
<dbReference type="Gene3D" id="3.80.10.10">
    <property type="entry name" value="Ribonuclease Inhibitor"/>
    <property type="match status" value="2"/>
</dbReference>
<sequence length="649" mass="71778">MTMDPDAPILSTFDSSRFLIPDIVHLICEAANENRNFNEHRTFNENRSCKILLNTLARTSRSFYDAALARLWSELDSVAPLIKCLPADAWEVNGPRFEQIMVCGMHVRIIAISISLTYARDLYPDGQLLTRPILPSDLPRMHFHARFVKKFVSASYAQTQVYSDTLDGIARALQDANVQVLLPNINEISWSHPMISDVEFAYLPLFLGPNIRKLSVRLTSFLNNTNSALRAGVIHKLNLPESCPLLRELCCIWRGMEHTTEYTSAIIHHAASVDALSDTVQCLSDLHFLSIPNLTPEAFAHIARFPQLQQLVLSYIGTASPVKLGGHPLESSLSKSVRLFPALRVLYVKCEHVDVGAALLGAMVHAPRLERLDLEVTHIGTASPIKSGGHPLESSLSKSVRLFPALQDVTVTCGHVDIGATLLDAVLHAARLVQLRLNLFVKARVTTEDVDSFLRIISTAHTPGHESLELLSLSSALRNAQSSAPPTVDFLTIHGVRPLFVFANLSTVELGLMGGFDLTDEELCEMGKAWPKLVVLDLHEMTRGITLKGVMKLGQCCPNLKELRMEFDGSVEALASARSLGEGAMNNSLVRLEPRKSSVGDVDEMADILAKAFPNLIDIACETKHWLCETKQWFEVDYKVRACNMSSLP</sequence>
<dbReference type="EMBL" id="LUEZ02000113">
    <property type="protein sequence ID" value="RDB17222.1"/>
    <property type="molecule type" value="Genomic_DNA"/>
</dbReference>
<dbReference type="PANTHER" id="PTHR13318:SF247">
    <property type="entry name" value="GH16156P"/>
    <property type="match status" value="1"/>
</dbReference>
<comment type="caution">
    <text evidence="1">The sequence shown here is derived from an EMBL/GenBank/DDBJ whole genome shotgun (WGS) entry which is preliminary data.</text>
</comment>
<name>A0A369J747_HYPMA</name>
<gene>
    <name evidence="1" type="ORF">Hypma_001748</name>
</gene>
<dbReference type="OrthoDB" id="3347347at2759"/>
<dbReference type="AlphaFoldDB" id="A0A369J747"/>
<dbReference type="GO" id="GO:0019005">
    <property type="term" value="C:SCF ubiquitin ligase complex"/>
    <property type="evidence" value="ECO:0007669"/>
    <property type="project" value="TreeGrafter"/>
</dbReference>
<protein>
    <submittedName>
        <fullName evidence="1">Uncharacterized protein</fullName>
    </submittedName>
</protein>
<organism evidence="1 2">
    <name type="scientific">Hypsizygus marmoreus</name>
    <name type="common">White beech mushroom</name>
    <name type="synonym">Agaricus marmoreus</name>
    <dbReference type="NCBI Taxonomy" id="39966"/>
    <lineage>
        <taxon>Eukaryota</taxon>
        <taxon>Fungi</taxon>
        <taxon>Dikarya</taxon>
        <taxon>Basidiomycota</taxon>
        <taxon>Agaricomycotina</taxon>
        <taxon>Agaricomycetes</taxon>
        <taxon>Agaricomycetidae</taxon>
        <taxon>Agaricales</taxon>
        <taxon>Tricholomatineae</taxon>
        <taxon>Lyophyllaceae</taxon>
        <taxon>Hypsizygus</taxon>
    </lineage>
</organism>
<evidence type="ECO:0000313" key="1">
    <source>
        <dbReference type="EMBL" id="RDB17222.1"/>
    </source>
</evidence>
<dbReference type="InterPro" id="IPR032675">
    <property type="entry name" value="LRR_dom_sf"/>
</dbReference>
<dbReference type="InParanoid" id="A0A369J747"/>
<dbReference type="GO" id="GO:0031146">
    <property type="term" value="P:SCF-dependent proteasomal ubiquitin-dependent protein catabolic process"/>
    <property type="evidence" value="ECO:0007669"/>
    <property type="project" value="TreeGrafter"/>
</dbReference>
<accession>A0A369J747</accession>
<dbReference type="SUPFAM" id="SSF52047">
    <property type="entry name" value="RNI-like"/>
    <property type="match status" value="1"/>
</dbReference>
<evidence type="ECO:0000313" key="2">
    <source>
        <dbReference type="Proteomes" id="UP000076154"/>
    </source>
</evidence>
<keyword evidence="2" id="KW-1185">Reference proteome</keyword>
<dbReference type="Proteomes" id="UP000076154">
    <property type="component" value="Unassembled WGS sequence"/>
</dbReference>